<evidence type="ECO:0000256" key="8">
    <source>
        <dbReference type="SAM" id="Phobius"/>
    </source>
</evidence>
<dbReference type="InterPro" id="IPR008250">
    <property type="entry name" value="ATPase_P-typ_transduc_dom_A_sf"/>
</dbReference>
<feature type="transmembrane region" description="Helical" evidence="8">
    <location>
        <begin position="861"/>
        <end position="886"/>
    </location>
</feature>
<dbReference type="Gene3D" id="3.40.50.1000">
    <property type="entry name" value="HAD superfamily/HAD-like"/>
    <property type="match status" value="1"/>
</dbReference>
<keyword evidence="6 8" id="KW-0472">Membrane</keyword>
<dbReference type="InterPro" id="IPR018303">
    <property type="entry name" value="ATPase_P-typ_P_site"/>
</dbReference>
<evidence type="ECO:0000256" key="7">
    <source>
        <dbReference type="SAM" id="MobiDB-lite"/>
    </source>
</evidence>
<dbReference type="SUPFAM" id="SSF81665">
    <property type="entry name" value="Calcium ATPase, transmembrane domain M"/>
    <property type="match status" value="1"/>
</dbReference>
<reference evidence="10" key="1">
    <citation type="journal article" date="2022" name="bioRxiv">
        <title>Genomics of Preaxostyla Flagellates Illuminates Evolutionary Transitions and the Path Towards Mitochondrial Loss.</title>
        <authorList>
            <person name="Novak L.V.F."/>
            <person name="Treitli S.C."/>
            <person name="Pyrih J."/>
            <person name="Halakuc P."/>
            <person name="Pipaliya S.V."/>
            <person name="Vacek V."/>
            <person name="Brzon O."/>
            <person name="Soukal P."/>
            <person name="Eme L."/>
            <person name="Dacks J.B."/>
            <person name="Karnkowska A."/>
            <person name="Elias M."/>
            <person name="Hampl V."/>
        </authorList>
    </citation>
    <scope>NUCLEOTIDE SEQUENCE</scope>
    <source>
        <strain evidence="10">RCP-MX</strain>
    </source>
</reference>
<gene>
    <name evidence="10" type="ORF">PAPYR_7381</name>
</gene>
<keyword evidence="4" id="KW-0067">ATP-binding</keyword>
<feature type="transmembrane region" description="Helical" evidence="8">
    <location>
        <begin position="142"/>
        <end position="158"/>
    </location>
</feature>
<dbReference type="SUPFAM" id="SSF81653">
    <property type="entry name" value="Calcium ATPase, transduction domain A"/>
    <property type="match status" value="1"/>
</dbReference>
<evidence type="ECO:0000256" key="4">
    <source>
        <dbReference type="ARBA" id="ARBA00022840"/>
    </source>
</evidence>
<feature type="transmembrane region" description="Helical" evidence="8">
    <location>
        <begin position="970"/>
        <end position="990"/>
    </location>
</feature>
<evidence type="ECO:0000256" key="6">
    <source>
        <dbReference type="ARBA" id="ARBA00023136"/>
    </source>
</evidence>
<dbReference type="PROSITE" id="PS00154">
    <property type="entry name" value="ATPASE_E1_E2"/>
    <property type="match status" value="1"/>
</dbReference>
<dbReference type="Pfam" id="PF00702">
    <property type="entry name" value="Hydrolase"/>
    <property type="match status" value="1"/>
</dbReference>
<sequence>MARQRNFSSIGGGIAGRNQRTTCGYASNESKRVAVEGGSVNSLGQRSWSSLSLPHHRKRMGQLSTQAGGPTVGPGRMRDRLFGMAGTAEVERLLAKDGWNELNTEKPKTLLSIIFGVLTEPMFLLLLGGAILYFILGEWKEAMMLLFFVLFIIALTIYEERKTENALAALKKLASPRSLVVRDKVAKRIPSRELVRGDIVGVYEGDRIPADGILLEGLNLSVDESILTGESFPVSKSQIDNPVENNDLELPAQINAHEQAAHAATVQHPAADPATGVPQGFQAASAAHPHRASPFLYSGTLVVRGQGVMQVKATGPRTEFGRIGKMLSEVKQEKTPLEKETRRLVLNMLVIGMILCVAVTVLYGLTAIEPTEAGPRWLKGFLAGIALAMALLPEEFPVVLTVFMALGSWRIGQRKVLTRRPQAIETLGACTVLCTDKTGTLTMNKMELRLLKPVGGQAVYADPNTRQLPEEVHTLLEYAVLASQQNAFDPMDIAVKGLASQDPTFAEHLHANWSMLREYPPDEMMAISRVWAASETCMSPDGTSSGEPSLMVACKGAPESIADLCHLPKAQWEALREEIKQYAQQGLRLLAVAHARFLPPSSPPSPRLGDALPPRQHDFDFVLSGLLGFHDPIRPEVPDAVATCHRAGMKVVMITRMKVVMITGDMPETATKIAREVGITNPNYLTGAQITEMSDSELRARVSNVEIFARVRPEQKLKLVQAFKANGEITAMTGDGVNDSPALKAADIGIAMGERGTDVAREAAHLVLLDDSFSSIVAACQLGRRIFDNLTKAMGYIVIVHIPFAGLALFPILFRWPMMLYPVHIVFSELVIDPCCSIVFEMETEEPDILLRAPRNIKKSMVGLSQLLLYSIQGCGILGSALLVYWWQTANFTGEGHAHSQALAISFGILVIGNLGTVMTNRSQYYSAWYCLKRPNRAVWIVCPIALVALFLVIYVPGLQDMFHFASLDIVHVAIFLGAGLVTPVGYEIYKFFLRRLHTRRLAAQASRELNLLSQAPSVQALRANAAV</sequence>
<dbReference type="EMBL" id="JAPMOS010000052">
    <property type="protein sequence ID" value="KAJ4457213.1"/>
    <property type="molecule type" value="Genomic_DNA"/>
</dbReference>
<comment type="subcellular location">
    <subcellularLocation>
        <location evidence="1">Membrane</location>
        <topology evidence="1">Multi-pass membrane protein</topology>
    </subcellularLocation>
</comment>
<comment type="caution">
    <text evidence="10">The sequence shown here is derived from an EMBL/GenBank/DDBJ whole genome shotgun (WGS) entry which is preliminary data.</text>
</comment>
<evidence type="ECO:0000313" key="11">
    <source>
        <dbReference type="Proteomes" id="UP001141327"/>
    </source>
</evidence>
<dbReference type="InterPro" id="IPR036412">
    <property type="entry name" value="HAD-like_sf"/>
</dbReference>
<dbReference type="SUPFAM" id="SSF56784">
    <property type="entry name" value="HAD-like"/>
    <property type="match status" value="1"/>
</dbReference>
<dbReference type="Pfam" id="PF00689">
    <property type="entry name" value="Cation_ATPase_C"/>
    <property type="match status" value="1"/>
</dbReference>
<dbReference type="PANTHER" id="PTHR42861">
    <property type="entry name" value="CALCIUM-TRANSPORTING ATPASE"/>
    <property type="match status" value="1"/>
</dbReference>
<evidence type="ECO:0000256" key="2">
    <source>
        <dbReference type="ARBA" id="ARBA00022692"/>
    </source>
</evidence>
<dbReference type="Pfam" id="PF00690">
    <property type="entry name" value="Cation_ATPase_N"/>
    <property type="match status" value="1"/>
</dbReference>
<dbReference type="InterPro" id="IPR006068">
    <property type="entry name" value="ATPase_P-typ_cation-transptr_C"/>
</dbReference>
<dbReference type="PRINTS" id="PR00119">
    <property type="entry name" value="CATATPASE"/>
</dbReference>
<name>A0ABQ8UD79_9EUKA</name>
<feature type="domain" description="Cation-transporting P-type ATPase N-terminal" evidence="9">
    <location>
        <begin position="80"/>
        <end position="138"/>
    </location>
</feature>
<keyword evidence="11" id="KW-1185">Reference proteome</keyword>
<feature type="transmembrane region" description="Helical" evidence="8">
    <location>
        <begin position="110"/>
        <end position="136"/>
    </location>
</feature>
<dbReference type="InterPro" id="IPR023214">
    <property type="entry name" value="HAD_sf"/>
</dbReference>
<dbReference type="Pfam" id="PF00122">
    <property type="entry name" value="E1-E2_ATPase"/>
    <property type="match status" value="1"/>
</dbReference>
<dbReference type="Gene3D" id="2.70.150.10">
    <property type="entry name" value="Calcium-transporting ATPase, cytoplasmic transduction domain A"/>
    <property type="match status" value="2"/>
</dbReference>
<dbReference type="Gene3D" id="1.20.1110.10">
    <property type="entry name" value="Calcium-transporting ATPase, transmembrane domain"/>
    <property type="match status" value="2"/>
</dbReference>
<dbReference type="SMART" id="SM00831">
    <property type="entry name" value="Cation_ATPase_N"/>
    <property type="match status" value="1"/>
</dbReference>
<dbReference type="InterPro" id="IPR001757">
    <property type="entry name" value="P_typ_ATPase"/>
</dbReference>
<feature type="transmembrane region" description="Helical" evidence="8">
    <location>
        <begin position="938"/>
        <end position="958"/>
    </location>
</feature>
<feature type="transmembrane region" description="Helical" evidence="8">
    <location>
        <begin position="793"/>
        <end position="814"/>
    </location>
</feature>
<keyword evidence="3" id="KW-0547">Nucleotide-binding</keyword>
<protein>
    <submittedName>
        <fullName evidence="10">Ion-transporting P-type ATPase</fullName>
    </submittedName>
</protein>
<feature type="transmembrane region" description="Helical" evidence="8">
    <location>
        <begin position="344"/>
        <end position="368"/>
    </location>
</feature>
<evidence type="ECO:0000259" key="9">
    <source>
        <dbReference type="SMART" id="SM00831"/>
    </source>
</evidence>
<keyword evidence="2 8" id="KW-0812">Transmembrane</keyword>
<dbReference type="InterPro" id="IPR059000">
    <property type="entry name" value="ATPase_P-type_domA"/>
</dbReference>
<evidence type="ECO:0000256" key="1">
    <source>
        <dbReference type="ARBA" id="ARBA00004141"/>
    </source>
</evidence>
<accession>A0ABQ8UD79</accession>
<feature type="region of interest" description="Disordered" evidence="7">
    <location>
        <begin position="1"/>
        <end position="20"/>
    </location>
</feature>
<dbReference type="Gene3D" id="3.40.1110.10">
    <property type="entry name" value="Calcium-transporting ATPase, cytoplasmic domain N"/>
    <property type="match status" value="1"/>
</dbReference>
<dbReference type="InterPro" id="IPR023299">
    <property type="entry name" value="ATPase_P-typ_cyto_dom_N"/>
</dbReference>
<dbReference type="NCBIfam" id="TIGR01494">
    <property type="entry name" value="ATPase_P-type"/>
    <property type="match status" value="3"/>
</dbReference>
<evidence type="ECO:0000313" key="10">
    <source>
        <dbReference type="EMBL" id="KAJ4457213.1"/>
    </source>
</evidence>
<feature type="transmembrane region" description="Helical" evidence="8">
    <location>
        <begin position="898"/>
        <end position="917"/>
    </location>
</feature>
<dbReference type="Proteomes" id="UP001141327">
    <property type="component" value="Unassembled WGS sequence"/>
</dbReference>
<evidence type="ECO:0000256" key="3">
    <source>
        <dbReference type="ARBA" id="ARBA00022741"/>
    </source>
</evidence>
<dbReference type="InterPro" id="IPR004014">
    <property type="entry name" value="ATPase_P-typ_cation-transptr_N"/>
</dbReference>
<dbReference type="SUPFAM" id="SSF81660">
    <property type="entry name" value="Metal cation-transporting ATPase, ATP-binding domain N"/>
    <property type="match status" value="1"/>
</dbReference>
<organism evidence="10 11">
    <name type="scientific">Paratrimastix pyriformis</name>
    <dbReference type="NCBI Taxonomy" id="342808"/>
    <lineage>
        <taxon>Eukaryota</taxon>
        <taxon>Metamonada</taxon>
        <taxon>Preaxostyla</taxon>
        <taxon>Paratrimastigidae</taxon>
        <taxon>Paratrimastix</taxon>
    </lineage>
</organism>
<proteinExistence type="predicted"/>
<keyword evidence="5 8" id="KW-1133">Transmembrane helix</keyword>
<evidence type="ECO:0000256" key="5">
    <source>
        <dbReference type="ARBA" id="ARBA00022989"/>
    </source>
</evidence>
<dbReference type="InterPro" id="IPR023298">
    <property type="entry name" value="ATPase_P-typ_TM_dom_sf"/>
</dbReference>